<dbReference type="InterPro" id="IPR016040">
    <property type="entry name" value="NAD(P)-bd_dom"/>
</dbReference>
<dbReference type="RefSeq" id="WP_058622321.1">
    <property type="nucleotide sequence ID" value="NZ_LDRT01000007.1"/>
</dbReference>
<dbReference type="CDD" id="cd05269">
    <property type="entry name" value="TMR_SDR_a"/>
    <property type="match status" value="1"/>
</dbReference>
<dbReference type="InterPro" id="IPR052718">
    <property type="entry name" value="NmrA-type_oxidoreductase"/>
</dbReference>
<accession>A0A147F160</accession>
<dbReference type="OrthoDB" id="5510591at2"/>
<dbReference type="SUPFAM" id="SSF51735">
    <property type="entry name" value="NAD(P)-binding Rossmann-fold domains"/>
    <property type="match status" value="1"/>
</dbReference>
<evidence type="ECO:0000259" key="1">
    <source>
        <dbReference type="Pfam" id="PF13460"/>
    </source>
</evidence>
<comment type="caution">
    <text evidence="2">The sequence shown here is derived from an EMBL/GenBank/DDBJ whole genome shotgun (WGS) entry which is preliminary data.</text>
</comment>
<dbReference type="PANTHER" id="PTHR47129:SF1">
    <property type="entry name" value="NMRA-LIKE DOMAIN-CONTAINING PROTEIN"/>
    <property type="match status" value="1"/>
</dbReference>
<evidence type="ECO:0000313" key="3">
    <source>
        <dbReference type="Proteomes" id="UP000075025"/>
    </source>
</evidence>
<dbReference type="Gene3D" id="3.40.50.720">
    <property type="entry name" value="NAD(P)-binding Rossmann-like Domain"/>
    <property type="match status" value="1"/>
</dbReference>
<dbReference type="Pfam" id="PF13460">
    <property type="entry name" value="NAD_binding_10"/>
    <property type="match status" value="1"/>
</dbReference>
<sequence>MTLLVTAASGHLGRLVVDALLERGVPASDVVAGVRTPAKASDLADRGIRVVEFDYARPETLAPALDGVSRVLLISGTDADRVAGHGNVVEAVRAAGIERLVYTSAPRNDEIDYALGADHKATEGLIAASGVEATILRNNWYSENYLDTVARAAETGEIVAAVGDARVASASRRDYAEAAAIALIGDELRGQTLELGGDVAWTYDELAAAASEVVGRPVVYTAVTVEQLAAGLEAAGLDAGTAAFVAGIDDAIARGALAQTDGTLSRVLGRPTTALVEGLREGLAAR</sequence>
<dbReference type="Gene3D" id="3.90.25.10">
    <property type="entry name" value="UDP-galactose 4-epimerase, domain 1"/>
    <property type="match status" value="1"/>
</dbReference>
<proteinExistence type="predicted"/>
<dbReference type="PANTHER" id="PTHR47129">
    <property type="entry name" value="QUINONE OXIDOREDUCTASE 2"/>
    <property type="match status" value="1"/>
</dbReference>
<dbReference type="InterPro" id="IPR036291">
    <property type="entry name" value="NAD(P)-bd_dom_sf"/>
</dbReference>
<dbReference type="Proteomes" id="UP000075025">
    <property type="component" value="Unassembled WGS sequence"/>
</dbReference>
<dbReference type="PATRIC" id="fig|2033.6.peg.3374"/>
<reference evidence="2 3" key="1">
    <citation type="journal article" date="2016" name="Front. Microbiol.">
        <title>Genomic Resource of Rice Seed Associated Bacteria.</title>
        <authorList>
            <person name="Midha S."/>
            <person name="Bansal K."/>
            <person name="Sharma S."/>
            <person name="Kumar N."/>
            <person name="Patil P.P."/>
            <person name="Chaudhry V."/>
            <person name="Patil P.B."/>
        </authorList>
    </citation>
    <scope>NUCLEOTIDE SEQUENCE [LARGE SCALE GENOMIC DNA]</scope>
    <source>
        <strain evidence="2 3">NS220</strain>
    </source>
</reference>
<feature type="domain" description="NAD(P)-binding" evidence="1">
    <location>
        <begin position="8"/>
        <end position="179"/>
    </location>
</feature>
<protein>
    <submittedName>
        <fullName evidence="2">Nucleoside-diphosphate sugar epimerase</fullName>
    </submittedName>
</protein>
<organism evidence="2 3">
    <name type="scientific">Microbacterium testaceum</name>
    <name type="common">Aureobacterium testaceum</name>
    <name type="synonym">Brevibacterium testaceum</name>
    <dbReference type="NCBI Taxonomy" id="2033"/>
    <lineage>
        <taxon>Bacteria</taxon>
        <taxon>Bacillati</taxon>
        <taxon>Actinomycetota</taxon>
        <taxon>Actinomycetes</taxon>
        <taxon>Micrococcales</taxon>
        <taxon>Microbacteriaceae</taxon>
        <taxon>Microbacterium</taxon>
    </lineage>
</organism>
<dbReference type="AlphaFoldDB" id="A0A147F160"/>
<gene>
    <name evidence="2" type="ORF">NS220_01400</name>
</gene>
<dbReference type="EMBL" id="LDRT01000007">
    <property type="protein sequence ID" value="KTR96580.1"/>
    <property type="molecule type" value="Genomic_DNA"/>
</dbReference>
<name>A0A147F160_MICTE</name>
<evidence type="ECO:0000313" key="2">
    <source>
        <dbReference type="EMBL" id="KTR96580.1"/>
    </source>
</evidence>